<protein>
    <submittedName>
        <fullName evidence="1">Uncharacterized protein</fullName>
    </submittedName>
</protein>
<accession>A0A7K0BMY4</accession>
<gene>
    <name evidence="1" type="ORF">ACRB68_05670</name>
</gene>
<reference evidence="1 2" key="1">
    <citation type="submission" date="2019-10" db="EMBL/GenBank/DDBJ databases">
        <title>Actinomadura rubteroloni sp. nov. and Actinomadura macrotermitis sp. nov., isolated from the gut of fungus growing-termite Macrotermes natalensis.</title>
        <authorList>
            <person name="Benndorf R."/>
            <person name="Martin K."/>
            <person name="Kuefner M."/>
            <person name="De Beer W."/>
            <person name="Kaster A.-K."/>
            <person name="Vollmers J."/>
            <person name="Poulsen M."/>
            <person name="Beemelmanns C."/>
        </authorList>
    </citation>
    <scope>NUCLEOTIDE SEQUENCE [LARGE SCALE GENOMIC DNA]</scope>
    <source>
        <strain evidence="1 2">RB68</strain>
    </source>
</reference>
<keyword evidence="2" id="KW-1185">Reference proteome</keyword>
<comment type="caution">
    <text evidence="1">The sequence shown here is derived from an EMBL/GenBank/DDBJ whole genome shotgun (WGS) entry which is preliminary data.</text>
</comment>
<proteinExistence type="predicted"/>
<dbReference type="Proteomes" id="UP000487268">
    <property type="component" value="Unassembled WGS sequence"/>
</dbReference>
<name>A0A7K0BMY4_9ACTN</name>
<evidence type="ECO:0000313" key="1">
    <source>
        <dbReference type="EMBL" id="MQY02537.1"/>
    </source>
</evidence>
<sequence>MTPINHLVRLAGALGCPSRLITEEVARLRVWRAETPGVGYEVVVGEIDGVPWFWAVGVALAPCDEPVCAAGEVAAVLEDPAILWWDAEGACRGRHAPSVTHQMS</sequence>
<dbReference type="RefSeq" id="WP_153530693.1">
    <property type="nucleotide sequence ID" value="NZ_WEGH01000001.1"/>
</dbReference>
<dbReference type="AlphaFoldDB" id="A0A7K0BMY4"/>
<dbReference type="EMBL" id="WEGH01000001">
    <property type="protein sequence ID" value="MQY02537.1"/>
    <property type="molecule type" value="Genomic_DNA"/>
</dbReference>
<evidence type="ECO:0000313" key="2">
    <source>
        <dbReference type="Proteomes" id="UP000487268"/>
    </source>
</evidence>
<organism evidence="1 2">
    <name type="scientific">Actinomadura macrotermitis</name>
    <dbReference type="NCBI Taxonomy" id="2585200"/>
    <lineage>
        <taxon>Bacteria</taxon>
        <taxon>Bacillati</taxon>
        <taxon>Actinomycetota</taxon>
        <taxon>Actinomycetes</taxon>
        <taxon>Streptosporangiales</taxon>
        <taxon>Thermomonosporaceae</taxon>
        <taxon>Actinomadura</taxon>
    </lineage>
</organism>